<evidence type="ECO:0000313" key="1">
    <source>
        <dbReference type="EMBL" id="MBC3831468.1"/>
    </source>
</evidence>
<protein>
    <recommendedName>
        <fullName evidence="3">SMODS and SLOG-associating 2TM effector domain-containing protein</fullName>
    </recommendedName>
</protein>
<dbReference type="Proteomes" id="UP000643610">
    <property type="component" value="Unassembled WGS sequence"/>
</dbReference>
<dbReference type="RefSeq" id="WP_186890525.1">
    <property type="nucleotide sequence ID" value="NZ_JACOFU010000003.1"/>
</dbReference>
<sequence length="166" mass="18735">MTSPNRFWNAFYELVVHGYLLQMHCQRAAEVDRKVKIILAVASTSSLGIWAIFKVYPTLWAGIIVATQIVTATAKYLPYSSRLKASAACFHDYRDIQNWAEAKWCDIADGELTETQITKARVELQSKISKALKNHFPLDGLPKNKQLTEAATVEAEQYLSNHFGDI</sequence>
<evidence type="ECO:0008006" key="3">
    <source>
        <dbReference type="Google" id="ProtNLM"/>
    </source>
</evidence>
<reference evidence="1 2" key="1">
    <citation type="submission" date="2020-08" db="EMBL/GenBank/DDBJ databases">
        <title>Novel species isolated from subtropical streams in China.</title>
        <authorList>
            <person name="Lu H."/>
        </authorList>
    </citation>
    <scope>NUCLEOTIDE SEQUENCE [LARGE SCALE GENOMIC DNA]</scope>
    <source>
        <strain evidence="1 2">KCTC 52442</strain>
    </source>
</reference>
<dbReference type="EMBL" id="JACOFU010000003">
    <property type="protein sequence ID" value="MBC3831468.1"/>
    <property type="molecule type" value="Genomic_DNA"/>
</dbReference>
<keyword evidence="2" id="KW-1185">Reference proteome</keyword>
<comment type="caution">
    <text evidence="1">The sequence shown here is derived from an EMBL/GenBank/DDBJ whole genome shotgun (WGS) entry which is preliminary data.</text>
</comment>
<evidence type="ECO:0000313" key="2">
    <source>
        <dbReference type="Proteomes" id="UP000643610"/>
    </source>
</evidence>
<organism evidence="1 2">
    <name type="scientific">Undibacterium amnicola</name>
    <dbReference type="NCBI Taxonomy" id="1834038"/>
    <lineage>
        <taxon>Bacteria</taxon>
        <taxon>Pseudomonadati</taxon>
        <taxon>Pseudomonadota</taxon>
        <taxon>Betaproteobacteria</taxon>
        <taxon>Burkholderiales</taxon>
        <taxon>Oxalobacteraceae</taxon>
        <taxon>Undibacterium</taxon>
    </lineage>
</organism>
<proteinExistence type="predicted"/>
<accession>A0ABR6XQ55</accession>
<name>A0ABR6XQ55_9BURK</name>
<gene>
    <name evidence="1" type="ORF">H8K33_08100</name>
</gene>